<protein>
    <submittedName>
        <fullName evidence="1">Uncharacterized protein</fullName>
    </submittedName>
</protein>
<accession>A0A380NJ83</accession>
<name>A0A380NJ83_9FIRM</name>
<organism evidence="1 2">
    <name type="scientific">Veillonella criceti</name>
    <dbReference type="NCBI Taxonomy" id="103891"/>
    <lineage>
        <taxon>Bacteria</taxon>
        <taxon>Bacillati</taxon>
        <taxon>Bacillota</taxon>
        <taxon>Negativicutes</taxon>
        <taxon>Veillonellales</taxon>
        <taxon>Veillonellaceae</taxon>
        <taxon>Veillonella</taxon>
    </lineage>
</organism>
<proteinExistence type="predicted"/>
<dbReference type="EMBL" id="UHIO01000001">
    <property type="protein sequence ID" value="SUP42288.1"/>
    <property type="molecule type" value="Genomic_DNA"/>
</dbReference>
<sequence length="96" mass="11542">MTINASNMQEVTARYKYKAAWMEYRKILKRIKDEANLGHDFVDMTVRRDVGDSYMQRIRNKLDDKGFVTALNNYNHYYYFSVAWWPESNKVVASRF</sequence>
<evidence type="ECO:0000313" key="2">
    <source>
        <dbReference type="Proteomes" id="UP000255367"/>
    </source>
</evidence>
<dbReference type="Proteomes" id="UP000255367">
    <property type="component" value="Unassembled WGS sequence"/>
</dbReference>
<dbReference type="RefSeq" id="WP_115310057.1">
    <property type="nucleotide sequence ID" value="NZ_UHIO01000001.1"/>
</dbReference>
<dbReference type="AlphaFoldDB" id="A0A380NJ83"/>
<keyword evidence="2" id="KW-1185">Reference proteome</keyword>
<reference evidence="1 2" key="1">
    <citation type="submission" date="2018-06" db="EMBL/GenBank/DDBJ databases">
        <authorList>
            <consortium name="Pathogen Informatics"/>
            <person name="Doyle S."/>
        </authorList>
    </citation>
    <scope>NUCLEOTIDE SEQUENCE [LARGE SCALE GENOMIC DNA]</scope>
    <source>
        <strain evidence="1 2">NCTC12020</strain>
    </source>
</reference>
<dbReference type="OrthoDB" id="9835924at2"/>
<gene>
    <name evidence="1" type="ORF">NCTC12020_00846</name>
</gene>
<evidence type="ECO:0000313" key="1">
    <source>
        <dbReference type="EMBL" id="SUP42288.1"/>
    </source>
</evidence>